<evidence type="ECO:0000313" key="1">
    <source>
        <dbReference type="EMBL" id="GBN98142.1"/>
    </source>
</evidence>
<dbReference type="Gene3D" id="3.30.420.10">
    <property type="entry name" value="Ribonuclease H-like superfamily/Ribonuclease H"/>
    <property type="match status" value="1"/>
</dbReference>
<protein>
    <submittedName>
        <fullName evidence="1">Uncharacterized protein</fullName>
    </submittedName>
</protein>
<accession>A0A4Y2TC26</accession>
<reference evidence="1 2" key="1">
    <citation type="journal article" date="2019" name="Sci. Rep.">
        <title>Orb-weaving spider Araneus ventricosus genome elucidates the spidroin gene catalogue.</title>
        <authorList>
            <person name="Kono N."/>
            <person name="Nakamura H."/>
            <person name="Ohtoshi R."/>
            <person name="Moran D.A.P."/>
            <person name="Shinohara A."/>
            <person name="Yoshida Y."/>
            <person name="Fujiwara M."/>
            <person name="Mori M."/>
            <person name="Tomita M."/>
            <person name="Arakawa K."/>
        </authorList>
    </citation>
    <scope>NUCLEOTIDE SEQUENCE [LARGE SCALE GENOMIC DNA]</scope>
</reference>
<proteinExistence type="predicted"/>
<dbReference type="InterPro" id="IPR036397">
    <property type="entry name" value="RNaseH_sf"/>
</dbReference>
<dbReference type="Proteomes" id="UP000499080">
    <property type="component" value="Unassembled WGS sequence"/>
</dbReference>
<name>A0A4Y2TC26_ARAVE</name>
<dbReference type="EMBL" id="BGPR01027555">
    <property type="protein sequence ID" value="GBN98142.1"/>
    <property type="molecule type" value="Genomic_DNA"/>
</dbReference>
<comment type="caution">
    <text evidence="1">The sequence shown here is derived from an EMBL/GenBank/DDBJ whole genome shotgun (WGS) entry which is preliminary data.</text>
</comment>
<sequence>MLMGERYLELLQDVITNFVENLPLHELQNVWFQHDGSPPQKISNVEQYLMETFQNQVIGYGGFMGPPRSHDLTPMDFFLWGNIKGQVYENPSANTEGSSTTHY</sequence>
<dbReference type="PANTHER" id="PTHR47326:SF1">
    <property type="entry name" value="HTH PSQ-TYPE DOMAIN-CONTAINING PROTEIN"/>
    <property type="match status" value="1"/>
</dbReference>
<dbReference type="GO" id="GO:0003676">
    <property type="term" value="F:nucleic acid binding"/>
    <property type="evidence" value="ECO:0007669"/>
    <property type="project" value="InterPro"/>
</dbReference>
<dbReference type="PANTHER" id="PTHR47326">
    <property type="entry name" value="TRANSPOSABLE ELEMENT TC3 TRANSPOSASE-LIKE PROTEIN"/>
    <property type="match status" value="1"/>
</dbReference>
<dbReference type="AlphaFoldDB" id="A0A4Y2TC26"/>
<evidence type="ECO:0000313" key="2">
    <source>
        <dbReference type="Proteomes" id="UP000499080"/>
    </source>
</evidence>
<gene>
    <name evidence="1" type="ORF">AVEN_265234_1</name>
</gene>
<keyword evidence="2" id="KW-1185">Reference proteome</keyword>
<organism evidence="1 2">
    <name type="scientific">Araneus ventricosus</name>
    <name type="common">Orbweaver spider</name>
    <name type="synonym">Epeira ventricosa</name>
    <dbReference type="NCBI Taxonomy" id="182803"/>
    <lineage>
        <taxon>Eukaryota</taxon>
        <taxon>Metazoa</taxon>
        <taxon>Ecdysozoa</taxon>
        <taxon>Arthropoda</taxon>
        <taxon>Chelicerata</taxon>
        <taxon>Arachnida</taxon>
        <taxon>Araneae</taxon>
        <taxon>Araneomorphae</taxon>
        <taxon>Entelegynae</taxon>
        <taxon>Araneoidea</taxon>
        <taxon>Araneidae</taxon>
        <taxon>Araneus</taxon>
    </lineage>
</organism>